<keyword evidence="3" id="KW-1185">Reference proteome</keyword>
<protein>
    <submittedName>
        <fullName evidence="2">Uncharacterized protein</fullName>
    </submittedName>
</protein>
<dbReference type="VEuPathDB" id="VectorBase:GPPI030663"/>
<evidence type="ECO:0000256" key="1">
    <source>
        <dbReference type="SAM" id="MobiDB-lite"/>
    </source>
</evidence>
<feature type="region of interest" description="Disordered" evidence="1">
    <location>
        <begin position="16"/>
        <end position="65"/>
    </location>
</feature>
<sequence length="65" mass="7581">MPWICECEYHKELGQKPNKSEVKRKKSRRIERNNMSRKFPPPALPLSSTAKQSSRCSAGNMQFKE</sequence>
<reference evidence="2" key="2">
    <citation type="submission" date="2020-05" db="UniProtKB">
        <authorList>
            <consortium name="EnsemblMetazoa"/>
        </authorList>
    </citation>
    <scope>IDENTIFICATION</scope>
    <source>
        <strain evidence="2">IAEA</strain>
    </source>
</reference>
<evidence type="ECO:0000313" key="3">
    <source>
        <dbReference type="Proteomes" id="UP000092460"/>
    </source>
</evidence>
<proteinExistence type="predicted"/>
<organism evidence="2 3">
    <name type="scientific">Glossina palpalis gambiensis</name>
    <dbReference type="NCBI Taxonomy" id="67801"/>
    <lineage>
        <taxon>Eukaryota</taxon>
        <taxon>Metazoa</taxon>
        <taxon>Ecdysozoa</taxon>
        <taxon>Arthropoda</taxon>
        <taxon>Hexapoda</taxon>
        <taxon>Insecta</taxon>
        <taxon>Pterygota</taxon>
        <taxon>Neoptera</taxon>
        <taxon>Endopterygota</taxon>
        <taxon>Diptera</taxon>
        <taxon>Brachycera</taxon>
        <taxon>Muscomorpha</taxon>
        <taxon>Hippoboscoidea</taxon>
        <taxon>Glossinidae</taxon>
        <taxon>Glossina</taxon>
    </lineage>
</organism>
<accession>A0A1B0BHX1</accession>
<dbReference type="EMBL" id="JXJN01014622">
    <property type="status" value="NOT_ANNOTATED_CDS"/>
    <property type="molecule type" value="Genomic_DNA"/>
</dbReference>
<dbReference type="Proteomes" id="UP000092460">
    <property type="component" value="Unassembled WGS sequence"/>
</dbReference>
<feature type="compositionally biased region" description="Polar residues" evidence="1">
    <location>
        <begin position="46"/>
        <end position="65"/>
    </location>
</feature>
<reference evidence="3" key="1">
    <citation type="submission" date="2015-01" db="EMBL/GenBank/DDBJ databases">
        <authorList>
            <person name="Aksoy S."/>
            <person name="Warren W."/>
            <person name="Wilson R.K."/>
        </authorList>
    </citation>
    <scope>NUCLEOTIDE SEQUENCE [LARGE SCALE GENOMIC DNA]</scope>
    <source>
        <strain evidence="3">IAEA</strain>
    </source>
</reference>
<name>A0A1B0BHX1_9MUSC</name>
<dbReference type="AlphaFoldDB" id="A0A1B0BHX1"/>
<evidence type="ECO:0000313" key="2">
    <source>
        <dbReference type="EnsemblMetazoa" id="GPPI030663-PA"/>
    </source>
</evidence>
<dbReference type="EMBL" id="JXJN01014623">
    <property type="status" value="NOT_ANNOTATED_CDS"/>
    <property type="molecule type" value="Genomic_DNA"/>
</dbReference>
<dbReference type="EnsemblMetazoa" id="GPPI030663-RA">
    <property type="protein sequence ID" value="GPPI030663-PA"/>
    <property type="gene ID" value="GPPI030663"/>
</dbReference>